<accession>A0AAV7LYX4</accession>
<name>A0AAV7LYX4_PLEWA</name>
<feature type="region of interest" description="Disordered" evidence="1">
    <location>
        <begin position="73"/>
        <end position="116"/>
    </location>
</feature>
<evidence type="ECO:0000313" key="3">
    <source>
        <dbReference type="Proteomes" id="UP001066276"/>
    </source>
</evidence>
<dbReference type="EMBL" id="JANPWB010000014">
    <property type="protein sequence ID" value="KAJ1095569.1"/>
    <property type="molecule type" value="Genomic_DNA"/>
</dbReference>
<dbReference type="AlphaFoldDB" id="A0AAV7LYX4"/>
<gene>
    <name evidence="2" type="ORF">NDU88_000730</name>
</gene>
<reference evidence="2" key="1">
    <citation type="journal article" date="2022" name="bioRxiv">
        <title>Sequencing and chromosome-scale assembly of the giantPleurodeles waltlgenome.</title>
        <authorList>
            <person name="Brown T."/>
            <person name="Elewa A."/>
            <person name="Iarovenko S."/>
            <person name="Subramanian E."/>
            <person name="Araus A.J."/>
            <person name="Petzold A."/>
            <person name="Susuki M."/>
            <person name="Suzuki K.-i.T."/>
            <person name="Hayashi T."/>
            <person name="Toyoda A."/>
            <person name="Oliveira C."/>
            <person name="Osipova E."/>
            <person name="Leigh N.D."/>
            <person name="Simon A."/>
            <person name="Yun M.H."/>
        </authorList>
    </citation>
    <scope>NUCLEOTIDE SEQUENCE</scope>
    <source>
        <strain evidence="2">20211129_DDA</strain>
        <tissue evidence="2">Liver</tissue>
    </source>
</reference>
<evidence type="ECO:0000256" key="1">
    <source>
        <dbReference type="SAM" id="MobiDB-lite"/>
    </source>
</evidence>
<organism evidence="2 3">
    <name type="scientific">Pleurodeles waltl</name>
    <name type="common">Iberian ribbed newt</name>
    <dbReference type="NCBI Taxonomy" id="8319"/>
    <lineage>
        <taxon>Eukaryota</taxon>
        <taxon>Metazoa</taxon>
        <taxon>Chordata</taxon>
        <taxon>Craniata</taxon>
        <taxon>Vertebrata</taxon>
        <taxon>Euteleostomi</taxon>
        <taxon>Amphibia</taxon>
        <taxon>Batrachia</taxon>
        <taxon>Caudata</taxon>
        <taxon>Salamandroidea</taxon>
        <taxon>Salamandridae</taxon>
        <taxon>Pleurodelinae</taxon>
        <taxon>Pleurodeles</taxon>
    </lineage>
</organism>
<sequence>MGRVPIEHLESASRGLAIDVPVLRQGRGQVRPLQVRCGVCRLRDARGQRHGPGIATSGSDKWSAPLGWELRGGEAGSWVRPPQGQIKGLSLGDASGGPGSGYGAGVCPGPSLRRVR</sequence>
<evidence type="ECO:0000313" key="2">
    <source>
        <dbReference type="EMBL" id="KAJ1095569.1"/>
    </source>
</evidence>
<proteinExistence type="predicted"/>
<keyword evidence="3" id="KW-1185">Reference proteome</keyword>
<comment type="caution">
    <text evidence="2">The sequence shown here is derived from an EMBL/GenBank/DDBJ whole genome shotgun (WGS) entry which is preliminary data.</text>
</comment>
<protein>
    <submittedName>
        <fullName evidence="2">Uncharacterized protein</fullName>
    </submittedName>
</protein>
<feature type="compositionally biased region" description="Gly residues" evidence="1">
    <location>
        <begin position="94"/>
        <end position="106"/>
    </location>
</feature>
<dbReference type="Proteomes" id="UP001066276">
    <property type="component" value="Chromosome 10"/>
</dbReference>